<organism evidence="1 2">
    <name type="scientific">Candidatus Minimicrobia vallesae</name>
    <dbReference type="NCBI Taxonomy" id="2841264"/>
    <lineage>
        <taxon>Bacteria</taxon>
        <taxon>Candidatus Saccharimonadota</taxon>
        <taxon>Candidatus Saccharimonadota incertae sedis</taxon>
        <taxon>Candidatus Minimicrobia</taxon>
    </lineage>
</organism>
<keyword evidence="2" id="KW-1185">Reference proteome</keyword>
<gene>
    <name evidence="1" type="ORF">KOY49_04735</name>
</gene>
<reference evidence="1" key="1">
    <citation type="submission" date="2021-06" db="EMBL/GenBank/DDBJ databases">
        <title>An adapted protocol for Saccharibacteria cultivation: two new species join this phylum of Candidate Phyla Radiations.</title>
        <authorList>
            <person name="Ibrahim A."/>
            <person name="Maatouk M."/>
            <person name="Raoult D."/>
            <person name="Bittar F."/>
        </authorList>
    </citation>
    <scope>NUCLEOTIDE SEQUENCE</scope>
    <source>
        <strain evidence="1">IHU2</strain>
    </source>
</reference>
<dbReference type="AlphaFoldDB" id="A0A8F1SB02"/>
<protein>
    <submittedName>
        <fullName evidence="1">Uncharacterized protein</fullName>
    </submittedName>
</protein>
<evidence type="ECO:0000313" key="2">
    <source>
        <dbReference type="Proteomes" id="UP000677117"/>
    </source>
</evidence>
<dbReference type="KEGG" id="mvl:KOY49_04735"/>
<dbReference type="EMBL" id="CP076459">
    <property type="protein sequence ID" value="QWQ31421.1"/>
    <property type="molecule type" value="Genomic_DNA"/>
</dbReference>
<proteinExistence type="predicted"/>
<dbReference type="Proteomes" id="UP000677117">
    <property type="component" value="Chromosome"/>
</dbReference>
<name>A0A8F1SB02_9BACT</name>
<dbReference type="RefSeq" id="WP_232736196.1">
    <property type="nucleotide sequence ID" value="NZ_CP076459.1"/>
</dbReference>
<dbReference type="Gene3D" id="3.90.550.10">
    <property type="entry name" value="Spore Coat Polysaccharide Biosynthesis Protein SpsA, Chain A"/>
    <property type="match status" value="1"/>
</dbReference>
<dbReference type="InterPro" id="IPR029044">
    <property type="entry name" value="Nucleotide-diphossugar_trans"/>
</dbReference>
<sequence>MEKINDLSGVKFLYTDEIKLDERGRQYQPFFKPDWNGDFLRSVNYITHFAVMQRELFCWSWKCEDGNYNGAQDWEFFLRITRILQPQSYCACFANILLLACS</sequence>
<evidence type="ECO:0000313" key="1">
    <source>
        <dbReference type="EMBL" id="QWQ31421.1"/>
    </source>
</evidence>
<accession>A0A8F1SB02</accession>